<feature type="binding site" evidence="2">
    <location>
        <position position="22"/>
    </location>
    <ligand>
        <name>Mg(2+)</name>
        <dbReference type="ChEBI" id="CHEBI:18420"/>
    </ligand>
</feature>
<accession>A0A2I1MT25</accession>
<comment type="caution">
    <text evidence="3">The sequence shown here is derived from an EMBL/GenBank/DDBJ whole genome shotgun (WGS) entry which is preliminary data.</text>
</comment>
<feature type="binding site" evidence="2">
    <location>
        <position position="35"/>
    </location>
    <ligand>
        <name>substrate</name>
    </ligand>
</feature>
<comment type="cofactor">
    <cofactor evidence="2">
        <name>Mg(2+)</name>
        <dbReference type="ChEBI" id="CHEBI:18420"/>
    </cofactor>
    <text evidence="2">Binds 2 magnesium ions per subunit.</text>
</comment>
<comment type="function">
    <text evidence="2">Catalyzes the condensation of isopentenyl diphosphate (IPP) with allylic pyrophosphates generating different type of terpenoids.</text>
</comment>
<evidence type="ECO:0000313" key="4">
    <source>
        <dbReference type="Proteomes" id="UP000234239"/>
    </source>
</evidence>
<protein>
    <recommendedName>
        <fullName evidence="2">Isoprenyl transferase</fullName>
        <ecNumber evidence="2">2.5.1.-</ecNumber>
    </recommendedName>
</protein>
<dbReference type="SUPFAM" id="SSF64005">
    <property type="entry name" value="Undecaprenyl diphosphate synthase"/>
    <property type="match status" value="1"/>
</dbReference>
<proteinExistence type="inferred from homology"/>
<feature type="binding site" evidence="2">
    <location>
        <position position="71"/>
    </location>
    <ligand>
        <name>substrate</name>
    </ligand>
</feature>
<organism evidence="3 4">
    <name type="scientific">Aerococcus sanguinicola</name>
    <dbReference type="NCBI Taxonomy" id="119206"/>
    <lineage>
        <taxon>Bacteria</taxon>
        <taxon>Bacillati</taxon>
        <taxon>Bacillota</taxon>
        <taxon>Bacilli</taxon>
        <taxon>Lactobacillales</taxon>
        <taxon>Aerococcaceae</taxon>
        <taxon>Aerococcus</taxon>
    </lineage>
</organism>
<keyword evidence="2" id="KW-0460">Magnesium</keyword>
<dbReference type="InterPro" id="IPR036424">
    <property type="entry name" value="UPP_synth-like_sf"/>
</dbReference>
<dbReference type="InterPro" id="IPR001441">
    <property type="entry name" value="UPP_synth-like"/>
</dbReference>
<feature type="active site" evidence="2">
    <location>
        <position position="22"/>
    </location>
</feature>
<dbReference type="AlphaFoldDB" id="A0A2I1MT25"/>
<dbReference type="Proteomes" id="UP000234239">
    <property type="component" value="Unassembled WGS sequence"/>
</dbReference>
<feature type="binding site" evidence="2">
    <location>
        <begin position="67"/>
        <end position="69"/>
    </location>
    <ligand>
        <name>substrate</name>
    </ligand>
</feature>
<feature type="binding site" evidence="2">
    <location>
        <position position="39"/>
    </location>
    <ligand>
        <name>substrate</name>
    </ligand>
</feature>
<feature type="active site" description="Proton acceptor" evidence="2">
    <location>
        <position position="70"/>
    </location>
</feature>
<dbReference type="GeneID" id="92904025"/>
<dbReference type="NCBIfam" id="TIGR00055">
    <property type="entry name" value="uppS"/>
    <property type="match status" value="1"/>
</dbReference>
<evidence type="ECO:0000256" key="1">
    <source>
        <dbReference type="ARBA" id="ARBA00022679"/>
    </source>
</evidence>
<dbReference type="GO" id="GO:0000287">
    <property type="term" value="F:magnesium ion binding"/>
    <property type="evidence" value="ECO:0007669"/>
    <property type="project" value="UniProtKB-UniRule"/>
</dbReference>
<dbReference type="OrthoDB" id="4191603at2"/>
<gene>
    <name evidence="3" type="ORF">CYJ28_01665</name>
</gene>
<feature type="binding site" evidence="2">
    <location>
        <position position="193"/>
    </location>
    <ligand>
        <name>substrate</name>
    </ligand>
</feature>
<dbReference type="PROSITE" id="PS01066">
    <property type="entry name" value="UPP_SYNTHASE"/>
    <property type="match status" value="1"/>
</dbReference>
<comment type="similarity">
    <text evidence="2">Belongs to the UPP synthase family.</text>
</comment>
<dbReference type="RefSeq" id="WP_070485833.1">
    <property type="nucleotide sequence ID" value="NZ_CAJHKM010000002.1"/>
</dbReference>
<dbReference type="CDD" id="cd00475">
    <property type="entry name" value="Cis_IPPS"/>
    <property type="match status" value="1"/>
</dbReference>
<feature type="binding site" evidence="2">
    <location>
        <position position="73"/>
    </location>
    <ligand>
        <name>substrate</name>
    </ligand>
</feature>
<keyword evidence="2" id="KW-0479">Metal-binding</keyword>
<dbReference type="EC" id="2.5.1.-" evidence="2"/>
<sequence>MTLAKALNPELPLPQHVAIIMDGNGRWAEERGLKRTEGHKEGLNALKRTIVAAAKLKIKVLTVYAFSTENWARPKREVQYLMSLPHLLNQKVMPELMKNNVRVCLTGNREHVPDKTWSYIESAVKKTADNDGLILNIAFNYGSRLEIVKACQSLAKEAAEGQLDPVDIDEESFSQHLQTAFLGDLQDPDLLIRSSGEIRLSNYLLWQLAYSEFVFTDTKWPDFDEDVFYACLAEFQHRQRRFGKV</sequence>
<dbReference type="HAMAP" id="MF_01139">
    <property type="entry name" value="ISPT"/>
    <property type="match status" value="1"/>
</dbReference>
<dbReference type="GO" id="GO:0045547">
    <property type="term" value="F:ditrans,polycis-polyprenyl diphosphate synthase [(2E,6E)-farnesyl diphosphate specific] activity"/>
    <property type="evidence" value="ECO:0007669"/>
    <property type="project" value="TreeGrafter"/>
</dbReference>
<dbReference type="NCBIfam" id="NF011405">
    <property type="entry name" value="PRK14830.1"/>
    <property type="match status" value="1"/>
</dbReference>
<dbReference type="PANTHER" id="PTHR10291:SF0">
    <property type="entry name" value="DEHYDRODOLICHYL DIPHOSPHATE SYNTHASE 2"/>
    <property type="match status" value="1"/>
</dbReference>
<dbReference type="Gene3D" id="3.40.1180.10">
    <property type="entry name" value="Decaprenyl diphosphate synthase-like"/>
    <property type="match status" value="1"/>
</dbReference>
<dbReference type="PANTHER" id="PTHR10291">
    <property type="entry name" value="DEHYDRODOLICHYL DIPHOSPHATE SYNTHASE FAMILY MEMBER"/>
    <property type="match status" value="1"/>
</dbReference>
<name>A0A2I1MT25_9LACT</name>
<dbReference type="InterPro" id="IPR018520">
    <property type="entry name" value="UPP_synth-like_CS"/>
</dbReference>
<feature type="binding site" evidence="2">
    <location>
        <position position="212"/>
    </location>
    <ligand>
        <name>Mg(2+)</name>
        <dbReference type="ChEBI" id="CHEBI:18420"/>
    </ligand>
</feature>
<dbReference type="Pfam" id="PF01255">
    <property type="entry name" value="Prenyltransf"/>
    <property type="match status" value="1"/>
</dbReference>
<dbReference type="EMBL" id="PKGY01000001">
    <property type="protein sequence ID" value="PKZ23283.1"/>
    <property type="molecule type" value="Genomic_DNA"/>
</dbReference>
<keyword evidence="1 2" id="KW-0808">Transferase</keyword>
<evidence type="ECO:0000256" key="2">
    <source>
        <dbReference type="HAMAP-Rule" id="MF_01139"/>
    </source>
</evidence>
<dbReference type="FunFam" id="3.40.1180.10:FF:000001">
    <property type="entry name" value="(2E,6E)-farnesyl-diphosphate-specific ditrans,polycis-undecaprenyl-diphosphate synthase"/>
    <property type="match status" value="1"/>
</dbReference>
<feature type="binding site" evidence="2">
    <location>
        <position position="27"/>
    </location>
    <ligand>
        <name>substrate</name>
    </ligand>
</feature>
<feature type="binding site" evidence="2">
    <location>
        <begin position="199"/>
        <end position="201"/>
    </location>
    <ligand>
        <name>substrate</name>
    </ligand>
</feature>
<comment type="subunit">
    <text evidence="2">Homodimer.</text>
</comment>
<reference evidence="3 4" key="1">
    <citation type="submission" date="2017-12" db="EMBL/GenBank/DDBJ databases">
        <title>Phylogenetic diversity of female urinary microbiome.</title>
        <authorList>
            <person name="Thomas-White K."/>
            <person name="Wolfe A.J."/>
        </authorList>
    </citation>
    <scope>NUCLEOTIDE SEQUENCE [LARGE SCALE GENOMIC DNA]</scope>
    <source>
        <strain evidence="3 4">UMB0139</strain>
    </source>
</reference>
<evidence type="ECO:0000313" key="3">
    <source>
        <dbReference type="EMBL" id="PKZ23283.1"/>
    </source>
</evidence>
<dbReference type="GO" id="GO:0016094">
    <property type="term" value="P:polyprenol biosynthetic process"/>
    <property type="evidence" value="ECO:0007669"/>
    <property type="project" value="TreeGrafter"/>
</dbReference>
<feature type="binding site" evidence="2">
    <location>
        <begin position="23"/>
        <end position="26"/>
    </location>
    <ligand>
        <name>substrate</name>
    </ligand>
</feature>